<dbReference type="AlphaFoldDB" id="A0A8I1HTC2"/>
<sequence length="75" mass="7474">MSRALVVPLLVGACGFASFVSGTVLFFMGLTAADAAGGSGSGAWPLALIGVGVALAILALMVSGPFFNARQEERS</sequence>
<gene>
    <name evidence="2" type="ORF">JDP02_05310</name>
</gene>
<protein>
    <submittedName>
        <fullName evidence="2">Uncharacterized protein</fullName>
    </submittedName>
</protein>
<keyword evidence="3" id="KW-1185">Reference proteome</keyword>
<keyword evidence="1" id="KW-1133">Transmembrane helix</keyword>
<name>A0A8I1HTC2_9CORY</name>
<evidence type="ECO:0000313" key="3">
    <source>
        <dbReference type="Proteomes" id="UP000603369"/>
    </source>
</evidence>
<evidence type="ECO:0000256" key="1">
    <source>
        <dbReference type="SAM" id="Phobius"/>
    </source>
</evidence>
<feature type="transmembrane region" description="Helical" evidence="1">
    <location>
        <begin position="43"/>
        <end position="67"/>
    </location>
</feature>
<comment type="caution">
    <text evidence="2">The sequence shown here is derived from an EMBL/GenBank/DDBJ whole genome shotgun (WGS) entry which is preliminary data.</text>
</comment>
<dbReference type="RefSeq" id="WP_150850600.1">
    <property type="nucleotide sequence ID" value="NZ_JAEHFL010000006.1"/>
</dbReference>
<accession>A0A8I1HTC2</accession>
<reference evidence="2 3" key="1">
    <citation type="submission" date="2020-12" db="EMBL/GenBank/DDBJ databases">
        <title>Draft genome sequence of the commensal strain Corynebacterium tuberculostearicum MFP09/CIP 102622 isolated from human skin.</title>
        <authorList>
            <person name="Boukerb A.M."/>
            <person name="Janvier X."/>
            <person name="Feuilloley M.G.J."/>
            <person name="Groboillot A."/>
        </authorList>
    </citation>
    <scope>NUCLEOTIDE SEQUENCE [LARGE SCALE GENOMIC DNA]</scope>
    <source>
        <strain evidence="2 3">CIP 102622</strain>
    </source>
</reference>
<dbReference type="Proteomes" id="UP000603369">
    <property type="component" value="Unassembled WGS sequence"/>
</dbReference>
<organism evidence="2 3">
    <name type="scientific">Corynebacterium tuberculostearicum</name>
    <dbReference type="NCBI Taxonomy" id="38304"/>
    <lineage>
        <taxon>Bacteria</taxon>
        <taxon>Bacillati</taxon>
        <taxon>Actinomycetota</taxon>
        <taxon>Actinomycetes</taxon>
        <taxon>Mycobacteriales</taxon>
        <taxon>Corynebacteriaceae</taxon>
        <taxon>Corynebacterium</taxon>
    </lineage>
</organism>
<keyword evidence="1" id="KW-0812">Transmembrane</keyword>
<evidence type="ECO:0000313" key="2">
    <source>
        <dbReference type="EMBL" id="MBK3427939.1"/>
    </source>
</evidence>
<proteinExistence type="predicted"/>
<dbReference type="EMBL" id="JAEHFL010000006">
    <property type="protein sequence ID" value="MBK3427939.1"/>
    <property type="molecule type" value="Genomic_DNA"/>
</dbReference>
<keyword evidence="1" id="KW-0472">Membrane</keyword>